<proteinExistence type="predicted"/>
<sequence>MRRFKYICHQIGGKIRRYYFARFRKRYSASRVQGRQGQCIRCGACCKLVFRCPFLVETLAGSTCVIHKARPGNCRVFPMDARDIQERNMVAGNTECGYRFDDIE</sequence>
<evidence type="ECO:0008006" key="3">
    <source>
        <dbReference type="Google" id="ProtNLM"/>
    </source>
</evidence>
<protein>
    <recommendedName>
        <fullName evidence="3">YkgJ family cysteine cluster protein</fullName>
    </recommendedName>
</protein>
<dbReference type="Proteomes" id="UP000233256">
    <property type="component" value="Unassembled WGS sequence"/>
</dbReference>
<accession>A0A2N1PRP9</accession>
<comment type="caution">
    <text evidence="1">The sequence shown here is derived from an EMBL/GenBank/DDBJ whole genome shotgun (WGS) entry which is preliminary data.</text>
</comment>
<evidence type="ECO:0000313" key="1">
    <source>
        <dbReference type="EMBL" id="PKK91009.1"/>
    </source>
</evidence>
<gene>
    <name evidence="1" type="ORF">CVV64_04355</name>
</gene>
<name>A0A2N1PRP9_9BACT</name>
<dbReference type="AlphaFoldDB" id="A0A2N1PRP9"/>
<organism evidence="1 2">
    <name type="scientific">Candidatus Wallbacteria bacterium HGW-Wallbacteria-1</name>
    <dbReference type="NCBI Taxonomy" id="2013854"/>
    <lineage>
        <taxon>Bacteria</taxon>
        <taxon>Candidatus Walliibacteriota</taxon>
    </lineage>
</organism>
<reference evidence="1 2" key="1">
    <citation type="journal article" date="2017" name="ISME J.">
        <title>Potential for microbial H2 and metal transformations associated with novel bacteria and archaea in deep terrestrial subsurface sediments.</title>
        <authorList>
            <person name="Hernsdorf A.W."/>
            <person name="Amano Y."/>
            <person name="Miyakawa K."/>
            <person name="Ise K."/>
            <person name="Suzuki Y."/>
            <person name="Anantharaman K."/>
            <person name="Probst A."/>
            <person name="Burstein D."/>
            <person name="Thomas B.C."/>
            <person name="Banfield J.F."/>
        </authorList>
    </citation>
    <scope>NUCLEOTIDE SEQUENCE [LARGE SCALE GENOMIC DNA]</scope>
    <source>
        <strain evidence="1">HGW-Wallbacteria-1</strain>
    </source>
</reference>
<evidence type="ECO:0000313" key="2">
    <source>
        <dbReference type="Proteomes" id="UP000233256"/>
    </source>
</evidence>
<dbReference type="EMBL" id="PGXC01000003">
    <property type="protein sequence ID" value="PKK91009.1"/>
    <property type="molecule type" value="Genomic_DNA"/>
</dbReference>